<keyword evidence="2" id="KW-1185">Reference proteome</keyword>
<dbReference type="AlphaFoldDB" id="A0A183JUL2"/>
<proteinExistence type="predicted"/>
<sequence length="50" mass="5926">MSSMYLPINDNWIKFQEKAESSYTENILRQKKLLMQLADQALAKYSNNQE</sequence>
<dbReference type="STRING" id="6186.A0A183JUL2"/>
<accession>A0A183JUL2</accession>
<dbReference type="WBParaSite" id="SCUD_0000640401-mRNA-1">
    <property type="protein sequence ID" value="SCUD_0000640401-mRNA-1"/>
    <property type="gene ID" value="SCUD_0000640401"/>
</dbReference>
<gene>
    <name evidence="1" type="ORF">SCUD_LOCUS6405</name>
</gene>
<dbReference type="EMBL" id="UZAK01014005">
    <property type="protein sequence ID" value="VDP03669.1"/>
    <property type="molecule type" value="Genomic_DNA"/>
</dbReference>
<dbReference type="Proteomes" id="UP000279833">
    <property type="component" value="Unassembled WGS sequence"/>
</dbReference>
<reference evidence="3" key="1">
    <citation type="submission" date="2016-06" db="UniProtKB">
        <authorList>
            <consortium name="WormBaseParasite"/>
        </authorList>
    </citation>
    <scope>IDENTIFICATION</scope>
</reference>
<evidence type="ECO:0000313" key="3">
    <source>
        <dbReference type="WBParaSite" id="SCUD_0000640401-mRNA-1"/>
    </source>
</evidence>
<organism evidence="3">
    <name type="scientific">Schistosoma curassoni</name>
    <dbReference type="NCBI Taxonomy" id="6186"/>
    <lineage>
        <taxon>Eukaryota</taxon>
        <taxon>Metazoa</taxon>
        <taxon>Spiralia</taxon>
        <taxon>Lophotrochozoa</taxon>
        <taxon>Platyhelminthes</taxon>
        <taxon>Trematoda</taxon>
        <taxon>Digenea</taxon>
        <taxon>Strigeidida</taxon>
        <taxon>Schistosomatoidea</taxon>
        <taxon>Schistosomatidae</taxon>
        <taxon>Schistosoma</taxon>
    </lineage>
</organism>
<name>A0A183JUL2_9TREM</name>
<evidence type="ECO:0000313" key="1">
    <source>
        <dbReference type="EMBL" id="VDP03669.1"/>
    </source>
</evidence>
<evidence type="ECO:0000313" key="2">
    <source>
        <dbReference type="Proteomes" id="UP000279833"/>
    </source>
</evidence>
<reference evidence="1 2" key="2">
    <citation type="submission" date="2018-11" db="EMBL/GenBank/DDBJ databases">
        <authorList>
            <consortium name="Pathogen Informatics"/>
        </authorList>
    </citation>
    <scope>NUCLEOTIDE SEQUENCE [LARGE SCALE GENOMIC DNA]</scope>
    <source>
        <strain evidence="1">Dakar</strain>
        <strain evidence="2">Dakar, Senegal</strain>
    </source>
</reference>
<protein>
    <submittedName>
        <fullName evidence="3">Transposase</fullName>
    </submittedName>
</protein>